<dbReference type="AlphaFoldDB" id="A0A098S0Q3"/>
<keyword evidence="2" id="KW-0812">Transmembrane</keyword>
<dbReference type="EMBL" id="JPOS01000083">
    <property type="protein sequence ID" value="KGE85924.1"/>
    <property type="molecule type" value="Genomic_DNA"/>
</dbReference>
<dbReference type="Proteomes" id="UP000029736">
    <property type="component" value="Unassembled WGS sequence"/>
</dbReference>
<evidence type="ECO:0000256" key="1">
    <source>
        <dbReference type="SAM" id="MobiDB-lite"/>
    </source>
</evidence>
<evidence type="ECO:0000313" key="3">
    <source>
        <dbReference type="EMBL" id="KGE85924.1"/>
    </source>
</evidence>
<keyword evidence="4" id="KW-1185">Reference proteome</keyword>
<protein>
    <recommendedName>
        <fullName evidence="5">DUF4407 domain-containing protein</fullName>
    </recommendedName>
</protein>
<comment type="caution">
    <text evidence="3">The sequence shown here is derived from an EMBL/GenBank/DDBJ whole genome shotgun (WGS) entry which is preliminary data.</text>
</comment>
<keyword evidence="2" id="KW-0472">Membrane</keyword>
<dbReference type="STRING" id="1524460.IX84_25300"/>
<feature type="transmembrane region" description="Helical" evidence="2">
    <location>
        <begin position="88"/>
        <end position="110"/>
    </location>
</feature>
<reference evidence="3 4" key="1">
    <citation type="journal article" date="2014" name="Int. J. Syst. Evol. Microbiol.">
        <title>Phaeodactylibacter xiamenensis gen. nov., sp. nov., a member of the family Saprospiraceae isolated from the marine alga Phaeodactylum tricornutum.</title>
        <authorList>
            <person name="Chen Z.Jr."/>
            <person name="Lei X."/>
            <person name="Lai Q."/>
            <person name="Li Y."/>
            <person name="Zhang B."/>
            <person name="Zhang J."/>
            <person name="Zhang H."/>
            <person name="Yang L."/>
            <person name="Zheng W."/>
            <person name="Tian Y."/>
            <person name="Yu Z."/>
            <person name="Xu H.Jr."/>
            <person name="Zheng T."/>
        </authorList>
    </citation>
    <scope>NUCLEOTIDE SEQUENCE [LARGE SCALE GENOMIC DNA]</scope>
    <source>
        <strain evidence="3 4">KD52</strain>
    </source>
</reference>
<evidence type="ECO:0000256" key="2">
    <source>
        <dbReference type="SAM" id="Phobius"/>
    </source>
</evidence>
<feature type="compositionally biased region" description="Basic and acidic residues" evidence="1">
    <location>
        <begin position="398"/>
        <end position="415"/>
    </location>
</feature>
<feature type="transmembrane region" description="Helical" evidence="2">
    <location>
        <begin position="275"/>
        <end position="293"/>
    </location>
</feature>
<name>A0A098S0Q3_9BACT</name>
<evidence type="ECO:0008006" key="5">
    <source>
        <dbReference type="Google" id="ProtNLM"/>
    </source>
</evidence>
<evidence type="ECO:0000313" key="4">
    <source>
        <dbReference type="Proteomes" id="UP000029736"/>
    </source>
</evidence>
<organism evidence="3 4">
    <name type="scientific">Phaeodactylibacter xiamenensis</name>
    <dbReference type="NCBI Taxonomy" id="1524460"/>
    <lineage>
        <taxon>Bacteria</taxon>
        <taxon>Pseudomonadati</taxon>
        <taxon>Bacteroidota</taxon>
        <taxon>Saprospiria</taxon>
        <taxon>Saprospirales</taxon>
        <taxon>Haliscomenobacteraceae</taxon>
        <taxon>Phaeodactylibacter</taxon>
    </lineage>
</organism>
<feature type="compositionally biased region" description="Pro residues" evidence="1">
    <location>
        <begin position="416"/>
        <end position="428"/>
    </location>
</feature>
<proteinExistence type="predicted"/>
<feature type="transmembrane region" description="Helical" evidence="2">
    <location>
        <begin position="12"/>
        <end position="35"/>
    </location>
</feature>
<sequence length="519" mass="57532">MEFAARHARIRSISWIIVATLIVSGTTEIGGIFTATVSAFEPIAGQYSWYVAGAIALIATFVLEGGLRIMIPQAVDSFLYKRFQGLDLALTVIYVVLGIGLMATSGYLSFVNSKIIVDSVVVEPERDSLAIKGARIDYNANQAKAAETYRNDSTATAQRYQERLAAEQTSYAGKIGAAKRELSNIYNRERRTGQSFATAKDAARQKIANLQAEEATAIAGIKAEKAEALSTLLAEHKALLAEIKTTYQKATASLEKKFQEAKGERTATVDGYGGGLAYFTVISLFIFLASVILERIYVKGSGIKQTIELSQYDVSPPAYIEAWHAFRDRIQTNIRTRIANFAAKTPPPPLPTAPTELYDPTQLSNITINLKIQQEDTGEQDGDRTIYIQPKRRQIGFTRKDAPQDRTKVYDHEPPPTKPDGGPEPPPRTSHEPLTTEPPSHGIRWAVNPPLENYANMPLPDLLQRLKRHKKRLGEQTQKKLAAERKGETVQRRTLDAIENNRNWVNSLTALINHKQGKQ</sequence>
<gene>
    <name evidence="3" type="ORF">IX84_25300</name>
</gene>
<feature type="region of interest" description="Disordered" evidence="1">
    <location>
        <begin position="371"/>
        <end position="442"/>
    </location>
</feature>
<feature type="transmembrane region" description="Helical" evidence="2">
    <location>
        <begin position="47"/>
        <end position="67"/>
    </location>
</feature>
<keyword evidence="2" id="KW-1133">Transmembrane helix</keyword>
<accession>A0A098S0Q3</accession>